<evidence type="ECO:0000313" key="5">
    <source>
        <dbReference type="Proteomes" id="UP000237423"/>
    </source>
</evidence>
<evidence type="ECO:0000256" key="2">
    <source>
        <dbReference type="SAM" id="Phobius"/>
    </source>
</evidence>
<sequence length="751" mass="83611">MSVDWQMLCMGCFRQKGPQAVCQHCGYDETAPRGPLLLPHRTRLHKQYLVGRVLGKPGGFGVTYLAFDTGLETLVAIKEYLPRDLVGREAGRTTVSAHSPEEGGLFRFGLEQFIIEARTLAKFDHAHLVKVRHVFAENATAYLVMDYYEGMTLAEYLQQKNRLPAATALAILNPILDGLREVHEKGFIHRDIKPQNIYLTRQGRPILLDFGTARLAMAERSRSMSVVLSAGYAPFEQYSRRGGQGPWTDVYACAAVLYFMLTGQTPAEAMDRVEDDTLIMPQRLTPDLSERLAKVVVQGLATEAKQRYQTIRAFQEALLHAADTEANPKTQTSRIPLANAGHNKALAKKPLLGIALLALIGIGFVYLLPAAKPLVSLPVADSIEMADRKFFAHQYNEALPIYQRLAEKNNGLAQFRLGSLYENGFGGVAMDTHQAAVWYERSANAGNPFGQYSVGRLYHNGWDKPIDENQAQHWFDKAMANGLKAAAEPLAKADDPIMSFIAARIAGNEKRYSQALAWYQSAAEQGYAIAQFNLAMMYKQGQSVVKNEAEALKWCTASAEQGLTLAQNCLGEIYAQGAGVKQNFTEAARWHRRAAEQGHAVAQFNLGWMYQNGKGVDKSITEAVYWYRQAAQQGYAHGQYALGVMYKAGTGINQSDTEAAHWYRLAAEQGHVDAQNNLGNIYSDAHDYPEAIKWFKKAAEQGGMIAQYNLGIMYYFGQGTHKNLTEAKYWYQKSAQQGYARAIKTVKKLKR</sequence>
<proteinExistence type="predicted"/>
<dbReference type="SUPFAM" id="SSF56112">
    <property type="entry name" value="Protein kinase-like (PK-like)"/>
    <property type="match status" value="1"/>
</dbReference>
<dbReference type="AlphaFoldDB" id="A0A2S5CN87"/>
<dbReference type="InterPro" id="IPR011990">
    <property type="entry name" value="TPR-like_helical_dom_sf"/>
</dbReference>
<keyword evidence="2" id="KW-0472">Membrane</keyword>
<dbReference type="PANTHER" id="PTHR11102:SF160">
    <property type="entry name" value="ERAD-ASSOCIATED E3 UBIQUITIN-PROTEIN LIGASE COMPONENT HRD3"/>
    <property type="match status" value="1"/>
</dbReference>
<dbReference type="PROSITE" id="PS50011">
    <property type="entry name" value="PROTEIN_KINASE_DOM"/>
    <property type="match status" value="1"/>
</dbReference>
<evidence type="ECO:0000259" key="3">
    <source>
        <dbReference type="PROSITE" id="PS50011"/>
    </source>
</evidence>
<dbReference type="Pfam" id="PF08238">
    <property type="entry name" value="Sel1"/>
    <property type="match status" value="9"/>
</dbReference>
<evidence type="ECO:0000256" key="1">
    <source>
        <dbReference type="PROSITE-ProRule" id="PRU00339"/>
    </source>
</evidence>
<dbReference type="RefSeq" id="WP_103973984.1">
    <property type="nucleotide sequence ID" value="NZ_PGFZ01000003.1"/>
</dbReference>
<dbReference type="InterPro" id="IPR011009">
    <property type="entry name" value="Kinase-like_dom_sf"/>
</dbReference>
<keyword evidence="2" id="KW-0812">Transmembrane</keyword>
<dbReference type="CDD" id="cd14014">
    <property type="entry name" value="STKc_PknB_like"/>
    <property type="match status" value="1"/>
</dbReference>
<keyword evidence="1" id="KW-0802">TPR repeat</keyword>
<keyword evidence="2" id="KW-1133">Transmembrane helix</keyword>
<dbReference type="PANTHER" id="PTHR11102">
    <property type="entry name" value="SEL-1-LIKE PROTEIN"/>
    <property type="match status" value="1"/>
</dbReference>
<dbReference type="SMART" id="SM00220">
    <property type="entry name" value="S_TKc"/>
    <property type="match status" value="1"/>
</dbReference>
<protein>
    <submittedName>
        <fullName evidence="4">Serine/threonine protein kinase</fullName>
    </submittedName>
</protein>
<organism evidence="4 5">
    <name type="scientific">Methylovulum psychrotolerans</name>
    <dbReference type="NCBI Taxonomy" id="1704499"/>
    <lineage>
        <taxon>Bacteria</taxon>
        <taxon>Pseudomonadati</taxon>
        <taxon>Pseudomonadota</taxon>
        <taxon>Gammaproteobacteria</taxon>
        <taxon>Methylococcales</taxon>
        <taxon>Methylococcaceae</taxon>
        <taxon>Methylovulum</taxon>
    </lineage>
</organism>
<dbReference type="SUPFAM" id="SSF81901">
    <property type="entry name" value="HCP-like"/>
    <property type="match status" value="2"/>
</dbReference>
<keyword evidence="4" id="KW-0418">Kinase</keyword>
<keyword evidence="4" id="KW-0723">Serine/threonine-protein kinase</keyword>
<dbReference type="Gene3D" id="1.25.40.10">
    <property type="entry name" value="Tetratricopeptide repeat domain"/>
    <property type="match status" value="3"/>
</dbReference>
<dbReference type="InterPro" id="IPR019734">
    <property type="entry name" value="TPR_rpt"/>
</dbReference>
<dbReference type="PROSITE" id="PS50005">
    <property type="entry name" value="TPR"/>
    <property type="match status" value="1"/>
</dbReference>
<accession>A0A2S5CN87</accession>
<dbReference type="InterPro" id="IPR006597">
    <property type="entry name" value="Sel1-like"/>
</dbReference>
<feature type="repeat" description="TPR" evidence="1">
    <location>
        <begin position="672"/>
        <end position="705"/>
    </location>
</feature>
<dbReference type="Proteomes" id="UP000237423">
    <property type="component" value="Unassembled WGS sequence"/>
</dbReference>
<dbReference type="Pfam" id="PF00069">
    <property type="entry name" value="Pkinase"/>
    <property type="match status" value="1"/>
</dbReference>
<keyword evidence="4" id="KW-0808">Transferase</keyword>
<dbReference type="InterPro" id="IPR050767">
    <property type="entry name" value="Sel1_AlgK"/>
</dbReference>
<dbReference type="PROSITE" id="PS00108">
    <property type="entry name" value="PROTEIN_KINASE_ST"/>
    <property type="match status" value="1"/>
</dbReference>
<comment type="caution">
    <text evidence="4">The sequence shown here is derived from an EMBL/GenBank/DDBJ whole genome shotgun (WGS) entry which is preliminary data.</text>
</comment>
<dbReference type="SMART" id="SM00671">
    <property type="entry name" value="SEL1"/>
    <property type="match status" value="9"/>
</dbReference>
<dbReference type="EMBL" id="PGFZ01000003">
    <property type="protein sequence ID" value="POZ52281.1"/>
    <property type="molecule type" value="Genomic_DNA"/>
</dbReference>
<feature type="domain" description="Protein kinase" evidence="3">
    <location>
        <begin position="48"/>
        <end position="319"/>
    </location>
</feature>
<name>A0A2S5CN87_9GAMM</name>
<dbReference type="GO" id="GO:0005524">
    <property type="term" value="F:ATP binding"/>
    <property type="evidence" value="ECO:0007669"/>
    <property type="project" value="InterPro"/>
</dbReference>
<dbReference type="InterPro" id="IPR000719">
    <property type="entry name" value="Prot_kinase_dom"/>
</dbReference>
<dbReference type="InterPro" id="IPR008271">
    <property type="entry name" value="Ser/Thr_kinase_AS"/>
</dbReference>
<evidence type="ECO:0000313" key="4">
    <source>
        <dbReference type="EMBL" id="POZ52281.1"/>
    </source>
</evidence>
<dbReference type="Gene3D" id="1.10.510.10">
    <property type="entry name" value="Transferase(Phosphotransferase) domain 1"/>
    <property type="match status" value="1"/>
</dbReference>
<dbReference type="SMART" id="SM00028">
    <property type="entry name" value="TPR"/>
    <property type="match status" value="1"/>
</dbReference>
<feature type="transmembrane region" description="Helical" evidence="2">
    <location>
        <begin position="351"/>
        <end position="368"/>
    </location>
</feature>
<reference evidence="4 5" key="1">
    <citation type="submission" date="2017-11" db="EMBL/GenBank/DDBJ databases">
        <title>Draft Genome Sequence of Methylobacter psychrotolerans Sph1T, an Obligate Methanotroph from Low-Temperature Environments.</title>
        <authorList>
            <person name="Oshkin I.Y."/>
            <person name="Miroshnikov K."/>
            <person name="Belova S.E."/>
            <person name="Korzhenkov A."/>
            <person name="Toshchakov S.V."/>
            <person name="Dedysh S.N."/>
        </authorList>
    </citation>
    <scope>NUCLEOTIDE SEQUENCE [LARGE SCALE GENOMIC DNA]</scope>
    <source>
        <strain evidence="4 5">Sph1</strain>
    </source>
</reference>
<gene>
    <name evidence="4" type="ORF">AADEFJLK_01756</name>
</gene>
<dbReference type="GO" id="GO:0004674">
    <property type="term" value="F:protein serine/threonine kinase activity"/>
    <property type="evidence" value="ECO:0007669"/>
    <property type="project" value="UniProtKB-KW"/>
</dbReference>